<dbReference type="RefSeq" id="WP_167176451.1">
    <property type="nucleotide sequence ID" value="NZ_BAAAEJ010000007.1"/>
</dbReference>
<protein>
    <submittedName>
        <fullName evidence="1">YdeI/OmpD-associated family protein</fullName>
    </submittedName>
</protein>
<dbReference type="Pfam" id="PF13376">
    <property type="entry name" value="OmdA"/>
    <property type="match status" value="1"/>
</dbReference>
<comment type="caution">
    <text evidence="1">The sequence shown here is derived from an EMBL/GenBank/DDBJ whole genome shotgun (WGS) entry which is preliminary data.</text>
</comment>
<sequence>MSASGISAGVVHDLPPDLEAFIAADAEVRERWEDITPLARNEWICWVQSVKKAETRAQHVERVGADLKAGKRRPCCWPGCPHREKTGRGEKTGRA</sequence>
<accession>A0ABP3I3F0</accession>
<evidence type="ECO:0000313" key="1">
    <source>
        <dbReference type="EMBL" id="GAA0389514.1"/>
    </source>
</evidence>
<dbReference type="EMBL" id="BAAAEJ010000007">
    <property type="protein sequence ID" value="GAA0389514.1"/>
    <property type="molecule type" value="Genomic_DNA"/>
</dbReference>
<reference evidence="2" key="1">
    <citation type="journal article" date="2019" name="Int. J. Syst. Evol. Microbiol.">
        <title>The Global Catalogue of Microorganisms (GCM) 10K type strain sequencing project: providing services to taxonomists for standard genome sequencing and annotation.</title>
        <authorList>
            <consortium name="The Broad Institute Genomics Platform"/>
            <consortium name="The Broad Institute Genome Sequencing Center for Infectious Disease"/>
            <person name="Wu L."/>
            <person name="Ma J."/>
        </authorList>
    </citation>
    <scope>NUCLEOTIDE SEQUENCE [LARGE SCALE GENOMIC DNA]</scope>
    <source>
        <strain evidence="2">JCM 13476</strain>
    </source>
</reference>
<gene>
    <name evidence="1" type="ORF">GCM10009093_15180</name>
</gene>
<name>A0ABP3I3F0_9CAUL</name>
<keyword evidence="2" id="KW-1185">Reference proteome</keyword>
<organism evidence="1 2">
    <name type="scientific">Brevundimonas terrae</name>
    <dbReference type="NCBI Taxonomy" id="363631"/>
    <lineage>
        <taxon>Bacteria</taxon>
        <taxon>Pseudomonadati</taxon>
        <taxon>Pseudomonadota</taxon>
        <taxon>Alphaproteobacteria</taxon>
        <taxon>Caulobacterales</taxon>
        <taxon>Caulobacteraceae</taxon>
        <taxon>Brevundimonas</taxon>
    </lineage>
</organism>
<proteinExistence type="predicted"/>
<evidence type="ECO:0000313" key="2">
    <source>
        <dbReference type="Proteomes" id="UP001500791"/>
    </source>
</evidence>
<dbReference type="Proteomes" id="UP001500791">
    <property type="component" value="Unassembled WGS sequence"/>
</dbReference>